<reference evidence="3" key="1">
    <citation type="submission" date="2022-03" db="EMBL/GenBank/DDBJ databases">
        <authorList>
            <person name="Brunel B."/>
        </authorList>
    </citation>
    <scope>NUCLEOTIDE SEQUENCE</scope>
    <source>
        <strain evidence="3">STM4922sample</strain>
    </source>
</reference>
<keyword evidence="4" id="KW-1185">Reference proteome</keyword>
<dbReference type="InterPro" id="IPR049240">
    <property type="entry name" value="DUF6875"/>
</dbReference>
<feature type="domain" description="DUF6875" evidence="2">
    <location>
        <begin position="68"/>
        <end position="240"/>
    </location>
</feature>
<proteinExistence type="predicted"/>
<dbReference type="Proteomes" id="UP001152604">
    <property type="component" value="Unassembled WGS sequence"/>
</dbReference>
<comment type="caution">
    <text evidence="3">The sequence shown here is derived from an EMBL/GenBank/DDBJ whole genome shotgun (WGS) entry which is preliminary data.</text>
</comment>
<evidence type="ECO:0000259" key="2">
    <source>
        <dbReference type="Pfam" id="PF21780"/>
    </source>
</evidence>
<gene>
    <name evidence="3" type="ORF">MES4922_20133</name>
</gene>
<sequence length="282" mass="31027">MTTRIKTPAGVAAGKSITTGAPQSAGTMHDGSLGGSSMPQAANLFLPTHLEDVSRTKKLAGSDLSALHAVADWIKTFVARPHKDLGRAGPVCPFVPRADELKTLWLAPERIANLSVPDTVQLISVYQKLFLEAQPADGDDAIYKSIVVVFTDLSADQAKDLFDEILQHLGVPSYAEAGLVLGGFYETNEGFALYNPSFRPFTAPVPFLLIRPAVISDWKFFLDNEDRLNLWARRYRESAAPALAEELRRLPWRERRNQFEDAYQESSGDRPPATSRTQTSPS</sequence>
<feature type="region of interest" description="Disordered" evidence="1">
    <location>
        <begin position="260"/>
        <end position="282"/>
    </location>
</feature>
<name>A0ABN8JKK7_9HYPH</name>
<evidence type="ECO:0000313" key="3">
    <source>
        <dbReference type="EMBL" id="CAH2398494.1"/>
    </source>
</evidence>
<dbReference type="EMBL" id="CAKXZS010000012">
    <property type="protein sequence ID" value="CAH2398494.1"/>
    <property type="molecule type" value="Genomic_DNA"/>
</dbReference>
<dbReference type="RefSeq" id="WP_254024642.1">
    <property type="nucleotide sequence ID" value="NZ_CAKXZS010000012.1"/>
</dbReference>
<evidence type="ECO:0000256" key="1">
    <source>
        <dbReference type="SAM" id="MobiDB-lite"/>
    </source>
</evidence>
<protein>
    <recommendedName>
        <fullName evidence="2">DUF6875 domain-containing protein</fullName>
    </recommendedName>
</protein>
<organism evidence="3 4">
    <name type="scientific">Mesorhizobium ventifaucium</name>
    <dbReference type="NCBI Taxonomy" id="666020"/>
    <lineage>
        <taxon>Bacteria</taxon>
        <taxon>Pseudomonadati</taxon>
        <taxon>Pseudomonadota</taxon>
        <taxon>Alphaproteobacteria</taxon>
        <taxon>Hyphomicrobiales</taxon>
        <taxon>Phyllobacteriaceae</taxon>
        <taxon>Mesorhizobium</taxon>
    </lineage>
</organism>
<feature type="region of interest" description="Disordered" evidence="1">
    <location>
        <begin position="1"/>
        <end position="32"/>
    </location>
</feature>
<feature type="compositionally biased region" description="Polar residues" evidence="1">
    <location>
        <begin position="16"/>
        <end position="26"/>
    </location>
</feature>
<dbReference type="Pfam" id="PF21780">
    <property type="entry name" value="DUF6875"/>
    <property type="match status" value="1"/>
</dbReference>
<evidence type="ECO:0000313" key="4">
    <source>
        <dbReference type="Proteomes" id="UP001152604"/>
    </source>
</evidence>
<accession>A0ABN8JKK7</accession>